<keyword evidence="4" id="KW-1185">Reference proteome</keyword>
<proteinExistence type="predicted"/>
<keyword evidence="1" id="KW-0732">Signal</keyword>
<evidence type="ECO:0000256" key="1">
    <source>
        <dbReference type="SAM" id="SignalP"/>
    </source>
</evidence>
<dbReference type="OrthoDB" id="6008701at2"/>
<evidence type="ECO:0000313" key="4">
    <source>
        <dbReference type="Proteomes" id="UP000289784"/>
    </source>
</evidence>
<comment type="caution">
    <text evidence="3">The sequence shown here is derived from an EMBL/GenBank/DDBJ whole genome shotgun (WGS) entry which is preliminary data.</text>
</comment>
<feature type="domain" description="DUF4189" evidence="2">
    <location>
        <begin position="61"/>
        <end position="158"/>
    </location>
</feature>
<dbReference type="InterPro" id="IPR025240">
    <property type="entry name" value="DUF4189"/>
</dbReference>
<feature type="chain" id="PRO_5020764608" evidence="1">
    <location>
        <begin position="22"/>
        <end position="167"/>
    </location>
</feature>
<dbReference type="Pfam" id="PF13827">
    <property type="entry name" value="DUF4189"/>
    <property type="match status" value="1"/>
</dbReference>
<gene>
    <name evidence="3" type="ORF">EPA99_01425</name>
</gene>
<evidence type="ECO:0000259" key="2">
    <source>
        <dbReference type="Pfam" id="PF13827"/>
    </source>
</evidence>
<dbReference type="AlphaFoldDB" id="A0A4Q1K014"/>
<organism evidence="3 4">
    <name type="scientific">Pseudoxanthomonas composti</name>
    <dbReference type="NCBI Taxonomy" id="2137479"/>
    <lineage>
        <taxon>Bacteria</taxon>
        <taxon>Pseudomonadati</taxon>
        <taxon>Pseudomonadota</taxon>
        <taxon>Gammaproteobacteria</taxon>
        <taxon>Lysobacterales</taxon>
        <taxon>Lysobacteraceae</taxon>
        <taxon>Pseudoxanthomonas</taxon>
    </lineage>
</organism>
<reference evidence="3 4" key="1">
    <citation type="submission" date="2019-01" db="EMBL/GenBank/DDBJ databases">
        <title>Pseudoxanthomonas composti sp. nov., isolated from compost.</title>
        <authorList>
            <person name="Yang G."/>
        </authorList>
    </citation>
    <scope>NUCLEOTIDE SEQUENCE [LARGE SCALE GENOMIC DNA]</scope>
    <source>
        <strain evidence="3 4">GSS15</strain>
    </source>
</reference>
<dbReference type="RefSeq" id="WP_129469402.1">
    <property type="nucleotide sequence ID" value="NZ_SAWZ01000001.1"/>
</dbReference>
<sequence length="167" mass="16949">MLKIIFLFCMALLSASIPAEAQTACPYGATPGAVTCGPMPDAGSTAPLPPPVPSGEWESRYSALAVDVNATVIGASDNRVSRIDAEDAAIAGCHSKGGSNCSVLAWSANQCMALAWPVGGRGGMTGTGVGKNSAKAGKHALSRCAAPDGSCKVIWAACNKPIFHPYK</sequence>
<dbReference type="EMBL" id="SAWZ01000001">
    <property type="protein sequence ID" value="RXR08512.1"/>
    <property type="molecule type" value="Genomic_DNA"/>
</dbReference>
<protein>
    <submittedName>
        <fullName evidence="3">DUF4189 domain-containing protein</fullName>
    </submittedName>
</protein>
<accession>A0A4Q1K014</accession>
<feature type="signal peptide" evidence="1">
    <location>
        <begin position="1"/>
        <end position="21"/>
    </location>
</feature>
<dbReference type="Proteomes" id="UP000289784">
    <property type="component" value="Unassembled WGS sequence"/>
</dbReference>
<name>A0A4Q1K014_9GAMM</name>
<evidence type="ECO:0000313" key="3">
    <source>
        <dbReference type="EMBL" id="RXR08512.1"/>
    </source>
</evidence>